<reference evidence="5 7" key="1">
    <citation type="submission" date="2015-09" db="EMBL/GenBank/DDBJ databases">
        <authorList>
            <consortium name="Pathogen Informatics"/>
        </authorList>
    </citation>
    <scope>NUCLEOTIDE SEQUENCE [LARGE SCALE GENOMIC DNA]</scope>
    <source>
        <strain evidence="5 7">2789STDY5834865</strain>
    </source>
</reference>
<gene>
    <name evidence="5" type="primary">btr_4</name>
    <name evidence="6" type="synonym">btr_5</name>
    <name evidence="5" type="ORF">ERS852480_04144</name>
    <name evidence="6" type="ORF">NCTC11224_04913</name>
</gene>
<keyword evidence="3" id="KW-0804">Transcription</keyword>
<evidence type="ECO:0000259" key="4">
    <source>
        <dbReference type="PROSITE" id="PS01124"/>
    </source>
</evidence>
<dbReference type="SMART" id="SM00342">
    <property type="entry name" value="HTH_ARAC"/>
    <property type="match status" value="1"/>
</dbReference>
<evidence type="ECO:0000256" key="1">
    <source>
        <dbReference type="ARBA" id="ARBA00023015"/>
    </source>
</evidence>
<organism evidence="5 7">
    <name type="scientific">Enterocloster clostridioformis</name>
    <dbReference type="NCBI Taxonomy" id="1531"/>
    <lineage>
        <taxon>Bacteria</taxon>
        <taxon>Bacillati</taxon>
        <taxon>Bacillota</taxon>
        <taxon>Clostridia</taxon>
        <taxon>Lachnospirales</taxon>
        <taxon>Lachnospiraceae</taxon>
        <taxon>Enterocloster</taxon>
    </lineage>
</organism>
<dbReference type="PANTHER" id="PTHR47504">
    <property type="entry name" value="RIGHT ORIGIN-BINDING PROTEIN"/>
    <property type="match status" value="1"/>
</dbReference>
<proteinExistence type="predicted"/>
<dbReference type="PROSITE" id="PS01124">
    <property type="entry name" value="HTH_ARAC_FAMILY_2"/>
    <property type="match status" value="1"/>
</dbReference>
<dbReference type="InterPro" id="IPR009057">
    <property type="entry name" value="Homeodomain-like_sf"/>
</dbReference>
<accession>A0A174REM2</accession>
<keyword evidence="8" id="KW-1185">Reference proteome</keyword>
<dbReference type="Gene3D" id="1.10.10.60">
    <property type="entry name" value="Homeodomain-like"/>
    <property type="match status" value="2"/>
</dbReference>
<reference evidence="6 8" key="2">
    <citation type="submission" date="2018-06" db="EMBL/GenBank/DDBJ databases">
        <authorList>
            <consortium name="Pathogen Informatics"/>
            <person name="Doyle S."/>
        </authorList>
    </citation>
    <scope>NUCLEOTIDE SEQUENCE [LARGE SCALE GENOMIC DNA]</scope>
    <source>
        <strain evidence="6 8">NCTC11224</strain>
    </source>
</reference>
<dbReference type="InterPro" id="IPR050959">
    <property type="entry name" value="MarA-like"/>
</dbReference>
<keyword evidence="1" id="KW-0805">Transcription regulation</keyword>
<feature type="domain" description="HTH araC/xylS-type" evidence="4">
    <location>
        <begin position="9"/>
        <end position="107"/>
    </location>
</feature>
<evidence type="ECO:0000313" key="7">
    <source>
        <dbReference type="Proteomes" id="UP000095512"/>
    </source>
</evidence>
<dbReference type="EMBL" id="UAVW01000018">
    <property type="protein sequence ID" value="SQB15826.1"/>
    <property type="molecule type" value="Genomic_DNA"/>
</dbReference>
<dbReference type="Proteomes" id="UP000095512">
    <property type="component" value="Unassembled WGS sequence"/>
</dbReference>
<protein>
    <submittedName>
        <fullName evidence="5">DNA-binding domain-containing protein</fullName>
    </submittedName>
</protein>
<evidence type="ECO:0000313" key="6">
    <source>
        <dbReference type="EMBL" id="SQB15826.1"/>
    </source>
</evidence>
<dbReference type="InterPro" id="IPR018060">
    <property type="entry name" value="HTH_AraC"/>
</dbReference>
<evidence type="ECO:0000313" key="8">
    <source>
        <dbReference type="Proteomes" id="UP000251853"/>
    </source>
</evidence>
<name>A0A174REM2_9FIRM</name>
<dbReference type="GO" id="GO:0003700">
    <property type="term" value="F:DNA-binding transcription factor activity"/>
    <property type="evidence" value="ECO:0007669"/>
    <property type="project" value="InterPro"/>
</dbReference>
<dbReference type="RefSeq" id="WP_081031236.1">
    <property type="nucleotide sequence ID" value="NZ_CATYWZ010000048.1"/>
</dbReference>
<sequence>MKEQTAAVQRMQDYIEAHLEADITLAQLSAVSLFSPWHSYRLFKEFLGVTPAEYIRRLRLSRSAMRLKEEQCLVTEAAFDCGFGSVDGYTRAFYREFGCRPGEYLKDPVPIALFIPYGVKFRELREDVLDMEMKNLQSVFVQVIRKPERKVIIKRGIKAEDYFAYCEEVSCEVWGILKSMDSLCGEPVCLWLPEAYKKPGTSTYVQGVEAEADYEGEIPEGFDVISLPAAEYLAVQGEPFREEDYSQAILAVQYAIDHYDPTVIGYEWDEESPRIQLEPRGERGYIELRAIKKQQA</sequence>
<dbReference type="Proteomes" id="UP000251853">
    <property type="component" value="Unassembled WGS sequence"/>
</dbReference>
<dbReference type="SUPFAM" id="SSF46689">
    <property type="entry name" value="Homeodomain-like"/>
    <property type="match status" value="2"/>
</dbReference>
<dbReference type="Pfam" id="PF12833">
    <property type="entry name" value="HTH_18"/>
    <property type="match status" value="1"/>
</dbReference>
<evidence type="ECO:0000313" key="5">
    <source>
        <dbReference type="EMBL" id="CUP80969.1"/>
    </source>
</evidence>
<dbReference type="EMBL" id="CZAB01000053">
    <property type="protein sequence ID" value="CUP80969.1"/>
    <property type="molecule type" value="Genomic_DNA"/>
</dbReference>
<dbReference type="GO" id="GO:0043565">
    <property type="term" value="F:sequence-specific DNA binding"/>
    <property type="evidence" value="ECO:0007669"/>
    <property type="project" value="InterPro"/>
</dbReference>
<dbReference type="PANTHER" id="PTHR47504:SF5">
    <property type="entry name" value="RIGHT ORIGIN-BINDING PROTEIN"/>
    <property type="match status" value="1"/>
</dbReference>
<keyword evidence="2 5" id="KW-0238">DNA-binding</keyword>
<evidence type="ECO:0000256" key="2">
    <source>
        <dbReference type="ARBA" id="ARBA00023125"/>
    </source>
</evidence>
<evidence type="ECO:0000256" key="3">
    <source>
        <dbReference type="ARBA" id="ARBA00023163"/>
    </source>
</evidence>
<dbReference type="AlphaFoldDB" id="A0A174REM2"/>